<evidence type="ECO:0000259" key="2">
    <source>
        <dbReference type="Pfam" id="PF13360"/>
    </source>
</evidence>
<evidence type="ECO:0000313" key="3">
    <source>
        <dbReference type="EMBL" id="MDC0715944.1"/>
    </source>
</evidence>
<keyword evidence="4" id="KW-1185">Reference proteome</keyword>
<feature type="compositionally biased region" description="Low complexity" evidence="1">
    <location>
        <begin position="28"/>
        <end position="50"/>
    </location>
</feature>
<dbReference type="InterPro" id="IPR002372">
    <property type="entry name" value="PQQ_rpt_dom"/>
</dbReference>
<dbReference type="Pfam" id="PF13360">
    <property type="entry name" value="PQQ_2"/>
    <property type="match status" value="1"/>
</dbReference>
<dbReference type="InterPro" id="IPR011047">
    <property type="entry name" value="Quinoprotein_ADH-like_sf"/>
</dbReference>
<dbReference type="RefSeq" id="WP_272084376.1">
    <property type="nucleotide sequence ID" value="NZ_JAQNDL010000001.1"/>
</dbReference>
<proteinExistence type="predicted"/>
<evidence type="ECO:0000256" key="1">
    <source>
        <dbReference type="SAM" id="MobiDB-lite"/>
    </source>
</evidence>
<dbReference type="Gene3D" id="2.130.10.10">
    <property type="entry name" value="YVTN repeat-like/Quinoprotein amine dehydrogenase"/>
    <property type="match status" value="1"/>
</dbReference>
<dbReference type="EMBL" id="JAQNDL010000001">
    <property type="protein sequence ID" value="MDC0715944.1"/>
    <property type="molecule type" value="Genomic_DNA"/>
</dbReference>
<feature type="region of interest" description="Disordered" evidence="1">
    <location>
        <begin position="23"/>
        <end position="50"/>
    </location>
</feature>
<reference evidence="3 4" key="1">
    <citation type="submission" date="2022-11" db="EMBL/GenBank/DDBJ databases">
        <title>Minimal conservation of predation-associated metabolite biosynthetic gene clusters underscores biosynthetic potential of Myxococcota including descriptions for ten novel species: Archangium lansinium sp. nov., Myxococcus landrumus sp. nov., Nannocystis bai.</title>
        <authorList>
            <person name="Ahearne A."/>
            <person name="Stevens C."/>
            <person name="Dowd S."/>
        </authorList>
    </citation>
    <scope>NUCLEOTIDE SEQUENCE [LARGE SCALE GENOMIC DNA]</scope>
    <source>
        <strain evidence="3 4">BB15-2</strain>
    </source>
</reference>
<organism evidence="3 4">
    <name type="scientific">Nannocystis bainbridge</name>
    <dbReference type="NCBI Taxonomy" id="2995303"/>
    <lineage>
        <taxon>Bacteria</taxon>
        <taxon>Pseudomonadati</taxon>
        <taxon>Myxococcota</taxon>
        <taxon>Polyangia</taxon>
        <taxon>Nannocystales</taxon>
        <taxon>Nannocystaceae</taxon>
        <taxon>Nannocystis</taxon>
    </lineage>
</organism>
<feature type="domain" description="Pyrrolo-quinoline quinone repeat" evidence="2">
    <location>
        <begin position="292"/>
        <end position="356"/>
    </location>
</feature>
<comment type="caution">
    <text evidence="3">The sequence shown here is derived from an EMBL/GenBank/DDBJ whole genome shotgun (WGS) entry which is preliminary data.</text>
</comment>
<accession>A0ABT5DSA6</accession>
<dbReference type="PROSITE" id="PS51257">
    <property type="entry name" value="PROKAR_LIPOPROTEIN"/>
    <property type="match status" value="1"/>
</dbReference>
<gene>
    <name evidence="3" type="ORF">POL25_03500</name>
</gene>
<dbReference type="SUPFAM" id="SSF50998">
    <property type="entry name" value="Quinoprotein alcohol dehydrogenase-like"/>
    <property type="match status" value="1"/>
</dbReference>
<evidence type="ECO:0000313" key="4">
    <source>
        <dbReference type="Proteomes" id="UP001221686"/>
    </source>
</evidence>
<sequence length="387" mass="40154">MRRKARRGSALALVIVLAACRRGDPSRSPGEAATSAPPAGPGAAKASTGPLGQVVTIGGEALPPALARRRAEGVAAMDGGRHDLARQAFAEVLDAAPDNLATQALFDAATEALLVTQARVSEWFAGSTATVLPAPPWAQVTKRPAPIEAGPPPTLTLVSERTDASGDAEWLTRNGLALPEYAVPNPMRGDPGALPPTIPPTFGKFLLVQAIHQDGFNILFYGADYAGGRLVAVQREDTAEIVALFDFEAYALPPGTAAGERTSAAQRATWAAIAGPVLLVGHAHAAEARGDDGFITALDVDSGELLWRSAPRVANAADFVVHRGHVYSGHGTAGGPGQLYVLDATTGKTVSTTPLRRGPDYLFLEAGRLRVRGGGTDYVFELRDGGG</sequence>
<protein>
    <submittedName>
        <fullName evidence="3">PQQ-binding-like beta-propeller repeat protein</fullName>
    </submittedName>
</protein>
<dbReference type="InterPro" id="IPR015943">
    <property type="entry name" value="WD40/YVTN_repeat-like_dom_sf"/>
</dbReference>
<name>A0ABT5DSA6_9BACT</name>
<dbReference type="Proteomes" id="UP001221686">
    <property type="component" value="Unassembled WGS sequence"/>
</dbReference>